<gene>
    <name evidence="6" type="ORF">C8P69_110144</name>
</gene>
<dbReference type="InterPro" id="IPR028082">
    <property type="entry name" value="Peripla_BP_I"/>
</dbReference>
<dbReference type="EMBL" id="PZZL01000010">
    <property type="protein sequence ID" value="PTM51478.1"/>
    <property type="molecule type" value="Genomic_DNA"/>
</dbReference>
<dbReference type="OrthoDB" id="9768099at2"/>
<protein>
    <submittedName>
        <fullName evidence="6">Amino acid/amide ABC transporter substrate-binding protein (HAAT family)</fullName>
    </submittedName>
</protein>
<evidence type="ECO:0000256" key="4">
    <source>
        <dbReference type="ARBA" id="ARBA00022970"/>
    </source>
</evidence>
<evidence type="ECO:0000313" key="6">
    <source>
        <dbReference type="EMBL" id="PTM51478.1"/>
    </source>
</evidence>
<comment type="caution">
    <text evidence="6">The sequence shown here is derived from an EMBL/GenBank/DDBJ whole genome shotgun (WGS) entry which is preliminary data.</text>
</comment>
<dbReference type="GO" id="GO:0006865">
    <property type="term" value="P:amino acid transport"/>
    <property type="evidence" value="ECO:0007669"/>
    <property type="project" value="UniProtKB-KW"/>
</dbReference>
<dbReference type="InterPro" id="IPR028081">
    <property type="entry name" value="Leu-bd"/>
</dbReference>
<organism evidence="6 7">
    <name type="scientific">Phreatobacter oligotrophus</name>
    <dbReference type="NCBI Taxonomy" id="1122261"/>
    <lineage>
        <taxon>Bacteria</taxon>
        <taxon>Pseudomonadati</taxon>
        <taxon>Pseudomonadota</taxon>
        <taxon>Alphaproteobacteria</taxon>
        <taxon>Hyphomicrobiales</taxon>
        <taxon>Phreatobacteraceae</taxon>
        <taxon>Phreatobacter</taxon>
    </lineage>
</organism>
<proteinExistence type="inferred from homology"/>
<dbReference type="InterPro" id="IPR006311">
    <property type="entry name" value="TAT_signal"/>
</dbReference>
<accession>A0A2T4YYB8</accession>
<dbReference type="Pfam" id="PF13458">
    <property type="entry name" value="Peripla_BP_6"/>
    <property type="match status" value="1"/>
</dbReference>
<evidence type="ECO:0000256" key="1">
    <source>
        <dbReference type="ARBA" id="ARBA00010062"/>
    </source>
</evidence>
<sequence>MSHSISSPISANRRRFLMGAAALTTGAAGFRFPTPAIAQGAPLKVGFMLPYSGTFAKLGKFIDDGFRLYVERQGGSLGGRRIEFVQVDDESKPESATDNMNRLVGRERVDLVVGTVHSGVAMAMVKVARDTNTPLIIPNAGANEATGPMCAPHIFRTSFSNWQVCQPMGKVMFDEGRRRVATITWRYAAGSQMIDAFKEGFTRAGGTIVEDLALPFPEVEFQALITRIATLRPDAVFAFFAGGGAVKFVKDYAAAGLNRTIPLYGAGFLTDGTLQAQGADANGVRTTLHYADNLDNPANRVFLEAFKAKTGQDGDIYAVQGWDAAALLAEGLKATGGDWSARARATSAMRSARIDSPRGPLSFNRAGNPVQNVYLREVRNGRNEVISVAGQAVDDPARGCRVQA</sequence>
<dbReference type="Gene3D" id="3.40.50.2300">
    <property type="match status" value="2"/>
</dbReference>
<dbReference type="Proteomes" id="UP000241808">
    <property type="component" value="Unassembled WGS sequence"/>
</dbReference>
<keyword evidence="3" id="KW-0732">Signal</keyword>
<dbReference type="SUPFAM" id="SSF53822">
    <property type="entry name" value="Periplasmic binding protein-like I"/>
    <property type="match status" value="1"/>
</dbReference>
<dbReference type="CDD" id="cd20014">
    <property type="entry name" value="PBP1_RPA0668_benzoate-like"/>
    <property type="match status" value="1"/>
</dbReference>
<evidence type="ECO:0000256" key="2">
    <source>
        <dbReference type="ARBA" id="ARBA00022448"/>
    </source>
</evidence>
<dbReference type="PRINTS" id="PR00337">
    <property type="entry name" value="LEUILEVALBP"/>
</dbReference>
<dbReference type="InterPro" id="IPR051010">
    <property type="entry name" value="BCAA_transport"/>
</dbReference>
<dbReference type="PROSITE" id="PS51318">
    <property type="entry name" value="TAT"/>
    <property type="match status" value="1"/>
</dbReference>
<name>A0A2T4YYB8_9HYPH</name>
<keyword evidence="2" id="KW-0813">Transport</keyword>
<evidence type="ECO:0000259" key="5">
    <source>
        <dbReference type="Pfam" id="PF13458"/>
    </source>
</evidence>
<keyword evidence="7" id="KW-1185">Reference proteome</keyword>
<evidence type="ECO:0000313" key="7">
    <source>
        <dbReference type="Proteomes" id="UP000241808"/>
    </source>
</evidence>
<evidence type="ECO:0000256" key="3">
    <source>
        <dbReference type="ARBA" id="ARBA00022729"/>
    </source>
</evidence>
<reference evidence="6 7" key="1">
    <citation type="submission" date="2018-04" db="EMBL/GenBank/DDBJ databases">
        <title>Genomic Encyclopedia of Archaeal and Bacterial Type Strains, Phase II (KMG-II): from individual species to whole genera.</title>
        <authorList>
            <person name="Goeker M."/>
        </authorList>
    </citation>
    <scope>NUCLEOTIDE SEQUENCE [LARGE SCALE GENOMIC DNA]</scope>
    <source>
        <strain evidence="6 7">DSM 25521</strain>
    </source>
</reference>
<dbReference type="PANTHER" id="PTHR30483">
    <property type="entry name" value="LEUCINE-SPECIFIC-BINDING PROTEIN"/>
    <property type="match status" value="1"/>
</dbReference>
<dbReference type="AlphaFoldDB" id="A0A2T4YYB8"/>
<comment type="similarity">
    <text evidence="1">Belongs to the leucine-binding protein family.</text>
</comment>
<dbReference type="InterPro" id="IPR000709">
    <property type="entry name" value="Leu_Ile_Val-bd"/>
</dbReference>
<keyword evidence="4" id="KW-0029">Amino-acid transport</keyword>
<feature type="domain" description="Leucine-binding protein" evidence="5">
    <location>
        <begin position="42"/>
        <end position="381"/>
    </location>
</feature>
<dbReference type="PANTHER" id="PTHR30483:SF6">
    <property type="entry name" value="PERIPLASMIC BINDING PROTEIN OF ABC TRANSPORTER FOR NATURAL AMINO ACIDS"/>
    <property type="match status" value="1"/>
</dbReference>
<dbReference type="RefSeq" id="WP_108179154.1">
    <property type="nucleotide sequence ID" value="NZ_PZZL01000010.1"/>
</dbReference>